<protein>
    <submittedName>
        <fullName evidence="2">Uncharacterized protein</fullName>
    </submittedName>
</protein>
<dbReference type="EMBL" id="NJGD01000038">
    <property type="protein sequence ID" value="PJR08737.1"/>
    <property type="molecule type" value="Genomic_DNA"/>
</dbReference>
<reference evidence="2 3" key="1">
    <citation type="submission" date="2017-06" db="EMBL/GenBank/DDBJ databases">
        <title>Ensifer strains isolated from leguminous trees and herbs display diverse denitrification phenotypes with some acting as strong N2O sinks.</title>
        <authorList>
            <person name="Woliy K."/>
            <person name="Mania D."/>
            <person name="Bakken L.R."/>
            <person name="Frostegard A."/>
        </authorList>
    </citation>
    <scope>NUCLEOTIDE SEQUENCE [LARGE SCALE GENOMIC DNA]</scope>
    <source>
        <strain evidence="2 3">AC50a</strain>
    </source>
</reference>
<feature type="compositionally biased region" description="Low complexity" evidence="1">
    <location>
        <begin position="7"/>
        <end position="18"/>
    </location>
</feature>
<gene>
    <name evidence="2" type="ORF">CEJ86_32475</name>
</gene>
<organism evidence="2 3">
    <name type="scientific">Rhizobium meliloti</name>
    <name type="common">Ensifer meliloti</name>
    <name type="synonym">Sinorhizobium meliloti</name>
    <dbReference type="NCBI Taxonomy" id="382"/>
    <lineage>
        <taxon>Bacteria</taxon>
        <taxon>Pseudomonadati</taxon>
        <taxon>Pseudomonadota</taxon>
        <taxon>Alphaproteobacteria</taxon>
        <taxon>Hyphomicrobiales</taxon>
        <taxon>Rhizobiaceae</taxon>
        <taxon>Sinorhizobium/Ensifer group</taxon>
        <taxon>Sinorhizobium</taxon>
    </lineage>
</organism>
<dbReference type="Proteomes" id="UP000231987">
    <property type="component" value="Unassembled WGS sequence"/>
</dbReference>
<name>A0A2J0YT48_RHIML</name>
<dbReference type="AlphaFoldDB" id="A0A2J0YT48"/>
<feature type="compositionally biased region" description="Low complexity" evidence="1">
    <location>
        <begin position="68"/>
        <end position="88"/>
    </location>
</feature>
<sequence length="121" mass="11977">MTTKSIAVEADVATETATPDSPASGFDPGGSWSQISFVVETCDVLTVGGAAVAWKASATFAYTGTQGGTSTATSPPSSVSLTGSSSGLIGEGQPLLRDGDSAKDSFGNKIKVSASGPLRSD</sequence>
<evidence type="ECO:0000256" key="1">
    <source>
        <dbReference type="SAM" id="MobiDB-lite"/>
    </source>
</evidence>
<proteinExistence type="predicted"/>
<feature type="region of interest" description="Disordered" evidence="1">
    <location>
        <begin position="65"/>
        <end position="121"/>
    </location>
</feature>
<evidence type="ECO:0000313" key="2">
    <source>
        <dbReference type="EMBL" id="PJR08737.1"/>
    </source>
</evidence>
<dbReference type="RefSeq" id="WP_100675046.1">
    <property type="nucleotide sequence ID" value="NZ_NJGD01000038.1"/>
</dbReference>
<comment type="caution">
    <text evidence="2">The sequence shown here is derived from an EMBL/GenBank/DDBJ whole genome shotgun (WGS) entry which is preliminary data.</text>
</comment>
<evidence type="ECO:0000313" key="3">
    <source>
        <dbReference type="Proteomes" id="UP000231987"/>
    </source>
</evidence>
<accession>A0A2J0YT48</accession>
<feature type="region of interest" description="Disordered" evidence="1">
    <location>
        <begin position="1"/>
        <end position="29"/>
    </location>
</feature>